<sequence length="248" mass="28046">MLRLHPAWLLALALMGCKHVPSEKERQGAEIHYELGLQAQQAGNVQEAYKELQKSLELDPEYPEAHNAIAILLHMAFNRPEQAISHYKKALELRPNFSEVKTNLANVYLSQSRYDEAIKLYEEALNDMLYSTPFIAQGNMGWALYKKGELERGLKSIKAAVTTNPGFCLGYKNLGIIYDETGDVSEACRYFGRYREACPDVADAYLREGACQVKQGKMEEARQSFTACEAKAKSQDLKDDCRRLLEAL</sequence>
<dbReference type="PROSITE" id="PS51257">
    <property type="entry name" value="PROKAR_LIPOPROTEIN"/>
    <property type="match status" value="1"/>
</dbReference>
<protein>
    <submittedName>
        <fullName evidence="4">Social motility TPR repeat lipoprotein Tgl</fullName>
    </submittedName>
</protein>
<dbReference type="SMART" id="SM00028">
    <property type="entry name" value="TPR"/>
    <property type="match status" value="6"/>
</dbReference>
<keyword evidence="2 3" id="KW-0802">TPR repeat</keyword>
<keyword evidence="5" id="KW-1185">Reference proteome</keyword>
<dbReference type="PROSITE" id="PS50005">
    <property type="entry name" value="TPR"/>
    <property type="match status" value="2"/>
</dbReference>
<gene>
    <name evidence="4" type="primary">tgl</name>
    <name evidence="4" type="ORF">F0U60_33675</name>
</gene>
<dbReference type="PANTHER" id="PTHR44809:SF1">
    <property type="entry name" value="PROTEIN O-MANNOSYL-TRANSFERASE TMTC1"/>
    <property type="match status" value="1"/>
</dbReference>
<dbReference type="InterPro" id="IPR011990">
    <property type="entry name" value="TPR-like_helical_dom_sf"/>
</dbReference>
<dbReference type="Pfam" id="PF13432">
    <property type="entry name" value="TPR_16"/>
    <property type="match status" value="1"/>
</dbReference>
<feature type="repeat" description="TPR" evidence="3">
    <location>
        <begin position="98"/>
        <end position="131"/>
    </location>
</feature>
<dbReference type="Proteomes" id="UP001611383">
    <property type="component" value="Chromosome"/>
</dbReference>
<evidence type="ECO:0000256" key="2">
    <source>
        <dbReference type="ARBA" id="ARBA00022803"/>
    </source>
</evidence>
<organism evidence="4 5">
    <name type="scientific">Archangium minus</name>
    <dbReference type="NCBI Taxonomy" id="83450"/>
    <lineage>
        <taxon>Bacteria</taxon>
        <taxon>Pseudomonadati</taxon>
        <taxon>Myxococcota</taxon>
        <taxon>Myxococcia</taxon>
        <taxon>Myxococcales</taxon>
        <taxon>Cystobacterineae</taxon>
        <taxon>Archangiaceae</taxon>
        <taxon>Archangium</taxon>
    </lineage>
</organism>
<dbReference type="PROSITE" id="PS50293">
    <property type="entry name" value="TPR_REGION"/>
    <property type="match status" value="1"/>
</dbReference>
<keyword evidence="1" id="KW-0677">Repeat</keyword>
<accession>A0ABY9WZE8</accession>
<dbReference type="Pfam" id="PF07719">
    <property type="entry name" value="TPR_2"/>
    <property type="match status" value="1"/>
</dbReference>
<proteinExistence type="predicted"/>
<keyword evidence="4" id="KW-0449">Lipoprotein</keyword>
<reference evidence="4 5" key="1">
    <citation type="submission" date="2019-08" db="EMBL/GenBank/DDBJ databases">
        <title>Archangium and Cystobacter genomes.</title>
        <authorList>
            <person name="Chen I.-C.K."/>
            <person name="Wielgoss S."/>
        </authorList>
    </citation>
    <scope>NUCLEOTIDE SEQUENCE [LARGE SCALE GENOMIC DNA]</scope>
    <source>
        <strain evidence="4 5">Cbm 6</strain>
    </source>
</reference>
<dbReference type="NCBIfam" id="NF033762">
    <property type="entry name" value="social_mot_Tgl"/>
    <property type="match status" value="1"/>
</dbReference>
<evidence type="ECO:0000256" key="1">
    <source>
        <dbReference type="ARBA" id="ARBA00022737"/>
    </source>
</evidence>
<dbReference type="Gene3D" id="1.25.40.10">
    <property type="entry name" value="Tetratricopeptide repeat domain"/>
    <property type="match status" value="2"/>
</dbReference>
<dbReference type="Pfam" id="PF14559">
    <property type="entry name" value="TPR_19"/>
    <property type="match status" value="1"/>
</dbReference>
<feature type="repeat" description="TPR" evidence="3">
    <location>
        <begin position="29"/>
        <end position="62"/>
    </location>
</feature>
<dbReference type="InterPro" id="IPR019734">
    <property type="entry name" value="TPR_rpt"/>
</dbReference>
<dbReference type="SUPFAM" id="SSF48452">
    <property type="entry name" value="TPR-like"/>
    <property type="match status" value="2"/>
</dbReference>
<evidence type="ECO:0000313" key="5">
    <source>
        <dbReference type="Proteomes" id="UP001611383"/>
    </source>
</evidence>
<evidence type="ECO:0000256" key="3">
    <source>
        <dbReference type="PROSITE-ProRule" id="PRU00339"/>
    </source>
</evidence>
<dbReference type="RefSeq" id="WP_395806146.1">
    <property type="nucleotide sequence ID" value="NZ_CP043494.1"/>
</dbReference>
<dbReference type="EMBL" id="CP043494">
    <property type="protein sequence ID" value="WNG48525.1"/>
    <property type="molecule type" value="Genomic_DNA"/>
</dbReference>
<evidence type="ECO:0000313" key="4">
    <source>
        <dbReference type="EMBL" id="WNG48525.1"/>
    </source>
</evidence>
<name>A0ABY9WZE8_9BACT</name>
<dbReference type="PANTHER" id="PTHR44809">
    <property type="match status" value="1"/>
</dbReference>
<dbReference type="InterPro" id="IPR013105">
    <property type="entry name" value="TPR_2"/>
</dbReference>
<dbReference type="InterPro" id="IPR052943">
    <property type="entry name" value="TMTC_O-mannosyl-trnsfr"/>
</dbReference>